<comment type="caution">
    <text evidence="2">The sequence shown here is derived from an EMBL/GenBank/DDBJ whole genome shotgun (WGS) entry which is preliminary data.</text>
</comment>
<organism evidence="2 3">
    <name type="scientific">Faecalibacterium tardum</name>
    <dbReference type="NCBI Taxonomy" id="3133156"/>
    <lineage>
        <taxon>Bacteria</taxon>
        <taxon>Bacillati</taxon>
        <taxon>Bacillota</taxon>
        <taxon>Clostridia</taxon>
        <taxon>Eubacteriales</taxon>
        <taxon>Oscillospiraceae</taxon>
        <taxon>Faecalibacterium</taxon>
    </lineage>
</organism>
<proteinExistence type="predicted"/>
<keyword evidence="3" id="KW-1185">Reference proteome</keyword>
<protein>
    <submittedName>
        <fullName evidence="2">Uncharacterized protein</fullName>
    </submittedName>
</protein>
<reference evidence="2 3" key="1">
    <citation type="submission" date="2024-03" db="EMBL/GenBank/DDBJ databases">
        <title>Human intestinal bacterial collection.</title>
        <authorList>
            <person name="Pauvert C."/>
            <person name="Hitch T.C.A."/>
            <person name="Clavel T."/>
        </authorList>
    </citation>
    <scope>NUCLEOTIDE SEQUENCE [LARGE SCALE GENOMIC DNA]</scope>
    <source>
        <strain evidence="2 3">CLA-AA-H175</strain>
    </source>
</reference>
<evidence type="ECO:0000313" key="3">
    <source>
        <dbReference type="Proteomes" id="UP001457197"/>
    </source>
</evidence>
<dbReference type="Proteomes" id="UP001457197">
    <property type="component" value="Unassembled WGS sequence"/>
</dbReference>
<name>A0ABV1ATM0_9FIRM</name>
<feature type="region of interest" description="Disordered" evidence="1">
    <location>
        <begin position="91"/>
        <end position="138"/>
    </location>
</feature>
<evidence type="ECO:0000256" key="1">
    <source>
        <dbReference type="SAM" id="MobiDB-lite"/>
    </source>
</evidence>
<evidence type="ECO:0000313" key="2">
    <source>
        <dbReference type="EMBL" id="MEQ2361534.1"/>
    </source>
</evidence>
<dbReference type="RefSeq" id="WP_349151955.1">
    <property type="nucleotide sequence ID" value="NZ_JBBMEO010000004.1"/>
</dbReference>
<gene>
    <name evidence="2" type="ORF">WMO44_05135</name>
</gene>
<accession>A0ABV1ATM0</accession>
<sequence length="660" mass="77793">MESENVVLCPVHKKILRLEIRKLEIVGSERDVVTGHCPICKKVYTGTLLKKCSKFMLDGTLYSSILDMDTFQNEEGKDALKLKIQQQNDRYEQEKNDEIRKKELENQRKEREQQEVRRKKQEEEQKKREKEKQREAKLAKKEEKLNAVMPKTIYVLRDLDYKECPVCNRKIAFNPVSLTLQSRKGKLKDATIMGYSCTRCHAVFVPQKLAEKEFLEQYIEYLNLDYLETKLQEIGRKEAKAQKDCEKYKAKFPFLESRKVEVNVERPARKRCPKHKNNMKLMGWLLTGKKTEQEQLLYGYYCIKCNTIYISEDEIEKASTIINNCGTKKDTLEILPAELKDKKLNPVEIVFSGSKGIKYSSLHIKTEKKNKPKWDDVTFKQVAYQKYEKEIAEIAATVADEDRLIRILTTVNENDKRKCVPEDMLIHESVSTGRELLGRIAHDQLGEFTSKYGIIKIHNYKVWPGQEHHLDGFTRFCDPENIQNITIMSQNNISRDSDEYEMVTALVYCANREEPVYIDVYYSKRQNKYFINEESYRQYRLRYGLPYVHLVADEYDGDMDYGNLRKNSELNLYGYTVAKTADMTTGERQRLLQQLMDNGLMSKHQIVNHLEWLIHRQSGRIKMEDACDCWREDLRFVNSYRLNAQRKIQGRFVYGKTVLR</sequence>
<dbReference type="EMBL" id="JBBMEO010000004">
    <property type="protein sequence ID" value="MEQ2361534.1"/>
    <property type="molecule type" value="Genomic_DNA"/>
</dbReference>